<reference evidence="1" key="1">
    <citation type="submission" date="2022-03" db="EMBL/GenBank/DDBJ databases">
        <authorList>
            <person name="Martin C."/>
        </authorList>
    </citation>
    <scope>NUCLEOTIDE SEQUENCE</scope>
</reference>
<accession>A0A8S4Q6Q3</accession>
<comment type="caution">
    <text evidence="1">The sequence shown here is derived from an EMBL/GenBank/DDBJ whole genome shotgun (WGS) entry which is preliminary data.</text>
</comment>
<organism evidence="1 2">
    <name type="scientific">Owenia fusiformis</name>
    <name type="common">Polychaete worm</name>
    <dbReference type="NCBI Taxonomy" id="6347"/>
    <lineage>
        <taxon>Eukaryota</taxon>
        <taxon>Metazoa</taxon>
        <taxon>Spiralia</taxon>
        <taxon>Lophotrochozoa</taxon>
        <taxon>Annelida</taxon>
        <taxon>Polychaeta</taxon>
        <taxon>Sedentaria</taxon>
        <taxon>Canalipalpata</taxon>
        <taxon>Sabellida</taxon>
        <taxon>Oweniida</taxon>
        <taxon>Oweniidae</taxon>
        <taxon>Owenia</taxon>
    </lineage>
</organism>
<gene>
    <name evidence="1" type="ORF">OFUS_LOCUS24907</name>
</gene>
<dbReference type="Proteomes" id="UP000749559">
    <property type="component" value="Unassembled WGS sequence"/>
</dbReference>
<protein>
    <submittedName>
        <fullName evidence="1">Uncharacterized protein</fullName>
    </submittedName>
</protein>
<proteinExistence type="predicted"/>
<name>A0A8S4Q6Q3_OWEFU</name>
<keyword evidence="2" id="KW-1185">Reference proteome</keyword>
<dbReference type="AlphaFoldDB" id="A0A8S4Q6Q3"/>
<evidence type="ECO:0000313" key="2">
    <source>
        <dbReference type="Proteomes" id="UP000749559"/>
    </source>
</evidence>
<evidence type="ECO:0000313" key="1">
    <source>
        <dbReference type="EMBL" id="CAH1801085.1"/>
    </source>
</evidence>
<sequence length="385" mass="44849">MYVIRLRLIQAVTLINLLLLAYNYRYYKNEASISQQNTFNAKSLENEELKETRSRVKDFETPQNNKITKYVVMTTSTPDPTIDGDISWNYAFYLPVTVQVYAKLNFKSIVVITGNYSTWATDPALRVILKHLKMNTNVKLIFLETTHKLQALIAMTSRLLVAYFVPGLKPDDIIMTTDADLWLFEQRGRDYVKYNSSSEILITNAFCCGTFDYDGVKIPHYAMCHISMTMDRWKDVMKVDNYFKGVNNESVHEERDEEINKVKGIDKILHKINYDKFGAIVNSEITTANYVDERLISQKLYEYQKTHSNVPFKKKELSTRRDRIDRSNWPHDSDFQINDMIDAHLPRVSLSFDGLTKIVGLIKKIFKGEQLNYVLKYARDVFALK</sequence>
<dbReference type="EMBL" id="CAIIXF020000012">
    <property type="protein sequence ID" value="CAH1801085.1"/>
    <property type="molecule type" value="Genomic_DNA"/>
</dbReference>